<proteinExistence type="predicted"/>
<dbReference type="OrthoDB" id="3932868at2759"/>
<reference evidence="2 3" key="1">
    <citation type="submission" date="2015-06" db="EMBL/GenBank/DDBJ databases">
        <title>Draft genome of the ant-associated black yeast Phialophora attae CBS 131958.</title>
        <authorList>
            <person name="Moreno L.F."/>
            <person name="Stielow B.J."/>
            <person name="de Hoog S."/>
            <person name="Vicente V.A."/>
            <person name="Weiss V.A."/>
            <person name="de Vries M."/>
            <person name="Cruz L.M."/>
            <person name="Souza E.M."/>
        </authorList>
    </citation>
    <scope>NUCLEOTIDE SEQUENCE [LARGE SCALE GENOMIC DNA]</scope>
    <source>
        <strain evidence="2 3">CBS 131958</strain>
    </source>
</reference>
<accession>A0A0N1H7P5</accession>
<dbReference type="AlphaFoldDB" id="A0A0N1H7P5"/>
<dbReference type="GeneID" id="28742274"/>
<protein>
    <submittedName>
        <fullName evidence="2">Uncharacterized protein</fullName>
    </submittedName>
</protein>
<dbReference type="Proteomes" id="UP000038010">
    <property type="component" value="Unassembled WGS sequence"/>
</dbReference>
<dbReference type="VEuPathDB" id="FungiDB:AB675_9825"/>
<comment type="caution">
    <text evidence="2">The sequence shown here is derived from an EMBL/GenBank/DDBJ whole genome shotgun (WGS) entry which is preliminary data.</text>
</comment>
<dbReference type="RefSeq" id="XP_018002585.1">
    <property type="nucleotide sequence ID" value="XM_018150394.1"/>
</dbReference>
<feature type="chain" id="PRO_5005873065" evidence="1">
    <location>
        <begin position="21"/>
        <end position="184"/>
    </location>
</feature>
<evidence type="ECO:0000313" key="2">
    <source>
        <dbReference type="EMBL" id="KPI42622.1"/>
    </source>
</evidence>
<organism evidence="2 3">
    <name type="scientific">Cyphellophora attinorum</name>
    <dbReference type="NCBI Taxonomy" id="1664694"/>
    <lineage>
        <taxon>Eukaryota</taxon>
        <taxon>Fungi</taxon>
        <taxon>Dikarya</taxon>
        <taxon>Ascomycota</taxon>
        <taxon>Pezizomycotina</taxon>
        <taxon>Eurotiomycetes</taxon>
        <taxon>Chaetothyriomycetidae</taxon>
        <taxon>Chaetothyriales</taxon>
        <taxon>Cyphellophoraceae</taxon>
        <taxon>Cyphellophora</taxon>
    </lineage>
</organism>
<gene>
    <name evidence="2" type="ORF">AB675_9825</name>
</gene>
<evidence type="ECO:0000313" key="3">
    <source>
        <dbReference type="Proteomes" id="UP000038010"/>
    </source>
</evidence>
<feature type="signal peptide" evidence="1">
    <location>
        <begin position="1"/>
        <end position="20"/>
    </location>
</feature>
<sequence>MVNRVLLITAITSLLSGALAKDTHIPTAVTTEDPRPKPPPPPHKVIAAFFVDSACETPIPIPKDGPSRPSTRTIVPGACVNDFDLTTYSSVNITHIDNFFNGKNAALEIGSSSDETCDFTNSVKFDISNTKLVNECLFIGIPQTSPGRPLLPGDEYQISALLEDLPSLKTRAESCVTTGRHPAV</sequence>
<evidence type="ECO:0000256" key="1">
    <source>
        <dbReference type="SAM" id="SignalP"/>
    </source>
</evidence>
<keyword evidence="3" id="KW-1185">Reference proteome</keyword>
<keyword evidence="1" id="KW-0732">Signal</keyword>
<name>A0A0N1H7P5_9EURO</name>
<dbReference type="EMBL" id="LFJN01000007">
    <property type="protein sequence ID" value="KPI42622.1"/>
    <property type="molecule type" value="Genomic_DNA"/>
</dbReference>